<dbReference type="GO" id="GO:0006147">
    <property type="term" value="P:guanine catabolic process"/>
    <property type="evidence" value="ECO:0007669"/>
    <property type="project" value="UniProtKB-UniRule"/>
</dbReference>
<evidence type="ECO:0000256" key="1">
    <source>
        <dbReference type="ARBA" id="ARBA00004984"/>
    </source>
</evidence>
<evidence type="ECO:0000256" key="8">
    <source>
        <dbReference type="RuleBase" id="RU366009"/>
    </source>
</evidence>
<evidence type="ECO:0000256" key="6">
    <source>
        <dbReference type="ARBA" id="ARBA00022833"/>
    </source>
</evidence>
<dbReference type="Gene3D" id="3.20.20.140">
    <property type="entry name" value="Metal-dependent hydrolases"/>
    <property type="match status" value="1"/>
</dbReference>
<comment type="function">
    <text evidence="8">Catalyzes the hydrolytic deamination of guanine, producing xanthine and ammonia.</text>
</comment>
<organism evidence="12 13">
    <name type="scientific">Goodfellowiella coeruleoviolacea</name>
    <dbReference type="NCBI Taxonomy" id="334858"/>
    <lineage>
        <taxon>Bacteria</taxon>
        <taxon>Bacillati</taxon>
        <taxon>Actinomycetota</taxon>
        <taxon>Actinomycetes</taxon>
        <taxon>Pseudonocardiales</taxon>
        <taxon>Pseudonocardiaceae</taxon>
        <taxon>Goodfellowiella</taxon>
    </lineage>
</organism>
<comment type="caution">
    <text evidence="12">The sequence shown here is derived from an EMBL/GenBank/DDBJ whole genome shotgun (WGS) entry which is preliminary data.</text>
</comment>
<evidence type="ECO:0000313" key="13">
    <source>
        <dbReference type="Proteomes" id="UP001206128"/>
    </source>
</evidence>
<dbReference type="RefSeq" id="WP_253771925.1">
    <property type="nucleotide sequence ID" value="NZ_JAMTCK010000006.1"/>
</dbReference>
<feature type="region of interest" description="Disordered" evidence="9">
    <location>
        <begin position="24"/>
        <end position="45"/>
    </location>
</feature>
<dbReference type="InterPro" id="IPR011059">
    <property type="entry name" value="Metal-dep_hydrolase_composite"/>
</dbReference>
<dbReference type="FunFam" id="3.20.20.140:FF:000022">
    <property type="entry name" value="Guanine deaminase"/>
    <property type="match status" value="1"/>
</dbReference>
<dbReference type="InterPro" id="IPR051607">
    <property type="entry name" value="Metallo-dep_hydrolases"/>
</dbReference>
<proteinExistence type="inferred from homology"/>
<gene>
    <name evidence="12" type="ORF">LX83_003129</name>
</gene>
<sequence length="486" mass="53484">MGRRHFLAGLGLAATADLMTSMATANASPRQPTDRAADPDADAADPSGCDRTVVYGCLLHFLDDPGDPPAEQAWELFEDGALVIENGKVVWLGPVQRLSDQHTADAKVIDHRGQLVLPGFVDTHAHYSQVDVIASYGEQLPQWLDKYVYPAESRFDQPRHAELMASFFLDRMLAAGTTTASVFPTVHANSVDAFFAEAERRNLRVLCGKVLMDREPHAPSHLRDLSVAQAREQTLDLIARWHGRGRLGYSITPRFAPTSTEQLLQMVGQLRQERPDLWLQTHAAENRAEVDLVRTMFNARSYIDVYDRFGLLGPRSVFAHCVHIDDQDRTRLAATHSSIAHCPTSNLFLGSGLFQLAEARGARVQVGLGTDIGGGTSYSLLQTLNEAYKVQALQGKRLSAARGFYLATLGGARTLQLDQQIGNFQPGKEADFVVLDWAATPVLARRTEVATSFQERLFALMTLGDERAVAATYVMGKRHHSAPARS</sequence>
<dbReference type="AlphaFoldDB" id="A0AAE3GDS3"/>
<dbReference type="GO" id="GO:0008270">
    <property type="term" value="F:zinc ion binding"/>
    <property type="evidence" value="ECO:0007669"/>
    <property type="project" value="UniProtKB-UniRule"/>
</dbReference>
<keyword evidence="5 8" id="KW-0378">Hydrolase</keyword>
<evidence type="ECO:0000313" key="12">
    <source>
        <dbReference type="EMBL" id="MCP2166270.1"/>
    </source>
</evidence>
<evidence type="ECO:0000256" key="3">
    <source>
        <dbReference type="ARBA" id="ARBA00012781"/>
    </source>
</evidence>
<dbReference type="Pfam" id="PF01979">
    <property type="entry name" value="Amidohydro_1"/>
    <property type="match status" value="1"/>
</dbReference>
<feature type="chain" id="PRO_5041989088" description="Guanine deaminase" evidence="10">
    <location>
        <begin position="28"/>
        <end position="486"/>
    </location>
</feature>
<keyword evidence="4 8" id="KW-0479">Metal-binding</keyword>
<accession>A0AAE3GDS3</accession>
<evidence type="ECO:0000259" key="11">
    <source>
        <dbReference type="Pfam" id="PF01979"/>
    </source>
</evidence>
<dbReference type="SUPFAM" id="SSF51338">
    <property type="entry name" value="Composite domain of metallo-dependent hydrolases"/>
    <property type="match status" value="1"/>
</dbReference>
<evidence type="ECO:0000256" key="4">
    <source>
        <dbReference type="ARBA" id="ARBA00022723"/>
    </source>
</evidence>
<keyword evidence="10" id="KW-0732">Signal</keyword>
<dbReference type="Gene3D" id="2.30.40.10">
    <property type="entry name" value="Urease, subunit C, domain 1"/>
    <property type="match status" value="1"/>
</dbReference>
<evidence type="ECO:0000256" key="5">
    <source>
        <dbReference type="ARBA" id="ARBA00022801"/>
    </source>
</evidence>
<dbReference type="InterPro" id="IPR032466">
    <property type="entry name" value="Metal_Hydrolase"/>
</dbReference>
<dbReference type="GO" id="GO:0008892">
    <property type="term" value="F:guanine deaminase activity"/>
    <property type="evidence" value="ECO:0007669"/>
    <property type="project" value="UniProtKB-UniRule"/>
</dbReference>
<dbReference type="SUPFAM" id="SSF51556">
    <property type="entry name" value="Metallo-dependent hydrolases"/>
    <property type="match status" value="1"/>
</dbReference>
<evidence type="ECO:0000256" key="2">
    <source>
        <dbReference type="ARBA" id="ARBA00006745"/>
    </source>
</evidence>
<dbReference type="EC" id="3.5.4.3" evidence="3 7"/>
<dbReference type="NCBIfam" id="NF006679">
    <property type="entry name" value="PRK09228.1"/>
    <property type="match status" value="1"/>
</dbReference>
<keyword evidence="13" id="KW-1185">Reference proteome</keyword>
<dbReference type="EMBL" id="JAMTCK010000006">
    <property type="protein sequence ID" value="MCP2166270.1"/>
    <property type="molecule type" value="Genomic_DNA"/>
</dbReference>
<dbReference type="PANTHER" id="PTHR11271:SF6">
    <property type="entry name" value="GUANINE DEAMINASE"/>
    <property type="match status" value="1"/>
</dbReference>
<evidence type="ECO:0000256" key="7">
    <source>
        <dbReference type="NCBIfam" id="TIGR02967"/>
    </source>
</evidence>
<dbReference type="PANTHER" id="PTHR11271">
    <property type="entry name" value="GUANINE DEAMINASE"/>
    <property type="match status" value="1"/>
</dbReference>
<protein>
    <recommendedName>
        <fullName evidence="3 7">Guanine deaminase</fullName>
        <shortName evidence="8">Guanase</shortName>
        <ecNumber evidence="3 7">3.5.4.3</ecNumber>
    </recommendedName>
    <alternativeName>
        <fullName evidence="8">Guanine aminohydrolase</fullName>
    </alternativeName>
</protein>
<feature type="signal peptide" evidence="10">
    <location>
        <begin position="1"/>
        <end position="27"/>
    </location>
</feature>
<reference evidence="12" key="1">
    <citation type="submission" date="2022-06" db="EMBL/GenBank/DDBJ databases">
        <title>Genomic Encyclopedia of Archaeal and Bacterial Type Strains, Phase II (KMG-II): from individual species to whole genera.</title>
        <authorList>
            <person name="Goeker M."/>
        </authorList>
    </citation>
    <scope>NUCLEOTIDE SEQUENCE</scope>
    <source>
        <strain evidence="12">DSM 43935</strain>
    </source>
</reference>
<dbReference type="Proteomes" id="UP001206128">
    <property type="component" value="Unassembled WGS sequence"/>
</dbReference>
<feature type="domain" description="Amidohydrolase-related" evidence="11">
    <location>
        <begin position="115"/>
        <end position="477"/>
    </location>
</feature>
<evidence type="ECO:0000256" key="10">
    <source>
        <dbReference type="SAM" id="SignalP"/>
    </source>
</evidence>
<comment type="similarity">
    <text evidence="2 8">Belongs to the metallo-dependent hydrolases superfamily. ATZ/TRZ family.</text>
</comment>
<dbReference type="NCBIfam" id="TIGR02967">
    <property type="entry name" value="guan_deamin"/>
    <property type="match status" value="1"/>
</dbReference>
<comment type="catalytic activity">
    <reaction evidence="8">
        <text>guanine + H2O + H(+) = xanthine + NH4(+)</text>
        <dbReference type="Rhea" id="RHEA:14665"/>
        <dbReference type="ChEBI" id="CHEBI:15377"/>
        <dbReference type="ChEBI" id="CHEBI:15378"/>
        <dbReference type="ChEBI" id="CHEBI:16235"/>
        <dbReference type="ChEBI" id="CHEBI:17712"/>
        <dbReference type="ChEBI" id="CHEBI:28938"/>
        <dbReference type="EC" id="3.5.4.3"/>
    </reaction>
</comment>
<evidence type="ECO:0000256" key="9">
    <source>
        <dbReference type="SAM" id="MobiDB-lite"/>
    </source>
</evidence>
<comment type="cofactor">
    <cofactor evidence="8">
        <name>Zn(2+)</name>
        <dbReference type="ChEBI" id="CHEBI:29105"/>
    </cofactor>
    <text evidence="8">Binds 1 zinc ion per subunit.</text>
</comment>
<keyword evidence="6 8" id="KW-0862">Zinc</keyword>
<dbReference type="GO" id="GO:0005829">
    <property type="term" value="C:cytosol"/>
    <property type="evidence" value="ECO:0007669"/>
    <property type="project" value="TreeGrafter"/>
</dbReference>
<dbReference type="InterPro" id="IPR006680">
    <property type="entry name" value="Amidohydro-rel"/>
</dbReference>
<name>A0AAE3GDS3_9PSEU</name>
<comment type="pathway">
    <text evidence="1 8">Purine metabolism; guanine degradation; xanthine from guanine: step 1/1.</text>
</comment>
<dbReference type="InterPro" id="IPR014311">
    <property type="entry name" value="Guanine_deaminase"/>
</dbReference>